<dbReference type="Proteomes" id="UP000681340">
    <property type="component" value="Unassembled WGS sequence"/>
</dbReference>
<dbReference type="EMBL" id="BOQL01000037">
    <property type="protein sequence ID" value="GIM71600.1"/>
    <property type="molecule type" value="Genomic_DNA"/>
</dbReference>
<dbReference type="GO" id="GO:0003700">
    <property type="term" value="F:DNA-binding transcription factor activity"/>
    <property type="evidence" value="ECO:0007669"/>
    <property type="project" value="InterPro"/>
</dbReference>
<name>A0A919SGT6_9ACTN</name>
<dbReference type="Pfam" id="PF12833">
    <property type="entry name" value="HTH_18"/>
    <property type="match status" value="1"/>
</dbReference>
<gene>
    <name evidence="5" type="ORF">Aau02nite_46820</name>
</gene>
<dbReference type="RefSeq" id="WP_345477462.1">
    <property type="nucleotide sequence ID" value="NZ_BAABEA010000005.1"/>
</dbReference>
<dbReference type="Pfam" id="PF20240">
    <property type="entry name" value="DUF6597"/>
    <property type="match status" value="1"/>
</dbReference>
<dbReference type="SUPFAM" id="SSF46689">
    <property type="entry name" value="Homeodomain-like"/>
    <property type="match status" value="1"/>
</dbReference>
<evidence type="ECO:0000256" key="1">
    <source>
        <dbReference type="ARBA" id="ARBA00023015"/>
    </source>
</evidence>
<dbReference type="SMART" id="SM00342">
    <property type="entry name" value="HTH_ARAC"/>
    <property type="match status" value="1"/>
</dbReference>
<keyword evidence="3" id="KW-0804">Transcription</keyword>
<evidence type="ECO:0000313" key="5">
    <source>
        <dbReference type="EMBL" id="GIM71600.1"/>
    </source>
</evidence>
<organism evidence="5 6">
    <name type="scientific">Actinoplanes auranticolor</name>
    <dbReference type="NCBI Taxonomy" id="47988"/>
    <lineage>
        <taxon>Bacteria</taxon>
        <taxon>Bacillati</taxon>
        <taxon>Actinomycetota</taxon>
        <taxon>Actinomycetes</taxon>
        <taxon>Micromonosporales</taxon>
        <taxon>Micromonosporaceae</taxon>
        <taxon>Actinoplanes</taxon>
    </lineage>
</organism>
<dbReference type="InterPro" id="IPR050204">
    <property type="entry name" value="AraC_XylS_family_regulators"/>
</dbReference>
<dbReference type="InterPro" id="IPR046532">
    <property type="entry name" value="DUF6597"/>
</dbReference>
<reference evidence="5" key="1">
    <citation type="submission" date="2021-03" db="EMBL/GenBank/DDBJ databases">
        <title>Whole genome shotgun sequence of Actinoplanes auranticolor NBRC 12245.</title>
        <authorList>
            <person name="Komaki H."/>
            <person name="Tamura T."/>
        </authorList>
    </citation>
    <scope>NUCLEOTIDE SEQUENCE</scope>
    <source>
        <strain evidence="5">NBRC 12245</strain>
    </source>
</reference>
<keyword evidence="6" id="KW-1185">Reference proteome</keyword>
<comment type="caution">
    <text evidence="5">The sequence shown here is derived from an EMBL/GenBank/DDBJ whole genome shotgun (WGS) entry which is preliminary data.</text>
</comment>
<dbReference type="InterPro" id="IPR018060">
    <property type="entry name" value="HTH_AraC"/>
</dbReference>
<sequence length="299" mass="32297">MTGGALGRPAFRWDARTMVVDESAWARPAAALRPYVAHYSGWRQCGVPPTTHRGLPSPYLTLVLTLDDPLVVHAHPDGRQAPGSYDALLGGLHLAPALIAHGGRQSGVQVAVHPLGCRTLFGLPAGELGGLDLSLADVLGGPGVERLRARLLAARSWPDRFAAVDAALLALARHHETEVHPDVSYAFGRLLATGGRLPVRDLAGEVGWSPRHLTDRFRVETGLGLKEAARVVRFDRARRRLTPGTPLARLAADTGFYDQAHLAREFRSLAGCSPSRWLADEFTFVQDHPRSGAQDEGHE</sequence>
<proteinExistence type="predicted"/>
<keyword evidence="1" id="KW-0805">Transcription regulation</keyword>
<protein>
    <submittedName>
        <fullName evidence="5">AraC family transcriptional regulator</fullName>
    </submittedName>
</protein>
<accession>A0A919SGT6</accession>
<dbReference type="InterPro" id="IPR009057">
    <property type="entry name" value="Homeodomain-like_sf"/>
</dbReference>
<dbReference type="Gene3D" id="1.10.10.60">
    <property type="entry name" value="Homeodomain-like"/>
    <property type="match status" value="1"/>
</dbReference>
<evidence type="ECO:0000256" key="2">
    <source>
        <dbReference type="ARBA" id="ARBA00023125"/>
    </source>
</evidence>
<keyword evidence="2" id="KW-0238">DNA-binding</keyword>
<evidence type="ECO:0000313" key="6">
    <source>
        <dbReference type="Proteomes" id="UP000681340"/>
    </source>
</evidence>
<feature type="domain" description="HTH araC/xylS-type" evidence="4">
    <location>
        <begin position="199"/>
        <end position="280"/>
    </location>
</feature>
<dbReference type="AlphaFoldDB" id="A0A919SGT6"/>
<evidence type="ECO:0000259" key="4">
    <source>
        <dbReference type="PROSITE" id="PS01124"/>
    </source>
</evidence>
<dbReference type="PROSITE" id="PS01124">
    <property type="entry name" value="HTH_ARAC_FAMILY_2"/>
    <property type="match status" value="1"/>
</dbReference>
<dbReference type="GO" id="GO:0043565">
    <property type="term" value="F:sequence-specific DNA binding"/>
    <property type="evidence" value="ECO:0007669"/>
    <property type="project" value="InterPro"/>
</dbReference>
<evidence type="ECO:0000256" key="3">
    <source>
        <dbReference type="ARBA" id="ARBA00023163"/>
    </source>
</evidence>
<dbReference type="PANTHER" id="PTHR46796">
    <property type="entry name" value="HTH-TYPE TRANSCRIPTIONAL ACTIVATOR RHAS-RELATED"/>
    <property type="match status" value="1"/>
</dbReference>
<dbReference type="PANTHER" id="PTHR46796:SF15">
    <property type="entry name" value="BLL1074 PROTEIN"/>
    <property type="match status" value="1"/>
</dbReference>